<proteinExistence type="predicted"/>
<gene>
    <name evidence="2" type="ORF">PSNMU_V1.4_AUG-EV-PASAV3_0028140</name>
</gene>
<evidence type="ECO:0000313" key="3">
    <source>
        <dbReference type="Proteomes" id="UP000291116"/>
    </source>
</evidence>
<organism evidence="2 3">
    <name type="scientific">Pseudo-nitzschia multistriata</name>
    <dbReference type="NCBI Taxonomy" id="183589"/>
    <lineage>
        <taxon>Eukaryota</taxon>
        <taxon>Sar</taxon>
        <taxon>Stramenopiles</taxon>
        <taxon>Ochrophyta</taxon>
        <taxon>Bacillariophyta</taxon>
        <taxon>Bacillariophyceae</taxon>
        <taxon>Bacillariophycidae</taxon>
        <taxon>Bacillariales</taxon>
        <taxon>Bacillariaceae</taxon>
        <taxon>Pseudo-nitzschia</taxon>
    </lineage>
</organism>
<feature type="region of interest" description="Disordered" evidence="1">
    <location>
        <begin position="195"/>
        <end position="256"/>
    </location>
</feature>
<dbReference type="AlphaFoldDB" id="A0A448Z206"/>
<name>A0A448Z206_9STRA</name>
<feature type="region of interest" description="Disordered" evidence="1">
    <location>
        <begin position="286"/>
        <end position="375"/>
    </location>
</feature>
<dbReference type="EMBL" id="CAACVS010000077">
    <property type="protein sequence ID" value="VEU36066.1"/>
    <property type="molecule type" value="Genomic_DNA"/>
</dbReference>
<evidence type="ECO:0000256" key="1">
    <source>
        <dbReference type="SAM" id="MobiDB-lite"/>
    </source>
</evidence>
<sequence>MAPLASASPKKGDGANGANGNKKTRHSPSVASKKEFGEKISIHKPDFQSMEKSSIRRVTLAIAGDNESDAEHEHDNSRRKGQHFPPSMLIPVLPSHVPTPQTIGTNDEPWAKYKVEDAFHHIQTIFSRGGGNSEGNTSDGGNANGSNTISHDGPIKYAPSPITPPQSPVSRKATVTLDLTPTATTTTRWGADFWNSHKKKNTNSPTSTMTNSLDVSQSPSSDKHSKNSAGGNEGNTTTNDNSSNYKNHPNKESIPAENNKIFDQETDDNHFDWAKQDAFLREVMARKRGRRPPSCSNGNKQQPPARSEEGVVATNTALSQPSKRPHSPPGSNTVGTIGGSRAKKTAASTRTKADSSRPLPSSVLPFSNHKQPPTPLQLQWMHENALNLQGHCRKNSYGI</sequence>
<feature type="compositionally biased region" description="Polar residues" evidence="1">
    <location>
        <begin position="294"/>
        <end position="304"/>
    </location>
</feature>
<feature type="compositionally biased region" description="Basic and acidic residues" evidence="1">
    <location>
        <begin position="69"/>
        <end position="78"/>
    </location>
</feature>
<feature type="compositionally biased region" description="Low complexity" evidence="1">
    <location>
        <begin position="202"/>
        <end position="212"/>
    </location>
</feature>
<dbReference type="Proteomes" id="UP000291116">
    <property type="component" value="Unassembled WGS sequence"/>
</dbReference>
<feature type="compositionally biased region" description="Polar residues" evidence="1">
    <location>
        <begin position="313"/>
        <end position="322"/>
    </location>
</feature>
<feature type="compositionally biased region" description="Basic and acidic residues" evidence="1">
    <location>
        <begin position="32"/>
        <end position="46"/>
    </location>
</feature>
<keyword evidence="3" id="KW-1185">Reference proteome</keyword>
<evidence type="ECO:0000313" key="2">
    <source>
        <dbReference type="EMBL" id="VEU36066.1"/>
    </source>
</evidence>
<reference evidence="2 3" key="1">
    <citation type="submission" date="2019-01" db="EMBL/GenBank/DDBJ databases">
        <authorList>
            <person name="Ferrante I. M."/>
        </authorList>
    </citation>
    <scope>NUCLEOTIDE SEQUENCE [LARGE SCALE GENOMIC DNA]</scope>
    <source>
        <strain evidence="2 3">B856</strain>
    </source>
</reference>
<protein>
    <submittedName>
        <fullName evidence="2">Uncharacterized protein</fullName>
    </submittedName>
</protein>
<feature type="compositionally biased region" description="Low complexity" evidence="1">
    <location>
        <begin position="227"/>
        <end position="244"/>
    </location>
</feature>
<accession>A0A448Z206</accession>
<feature type="region of interest" description="Disordered" evidence="1">
    <location>
        <begin position="126"/>
        <end position="176"/>
    </location>
</feature>
<feature type="compositionally biased region" description="Polar residues" evidence="1">
    <location>
        <begin position="134"/>
        <end position="150"/>
    </location>
</feature>
<feature type="region of interest" description="Disordered" evidence="1">
    <location>
        <begin position="1"/>
        <end position="93"/>
    </location>
</feature>